<feature type="transmembrane region" description="Helical" evidence="1">
    <location>
        <begin position="173"/>
        <end position="194"/>
    </location>
</feature>
<gene>
    <name evidence="2" type="ORF">VP91_00011610</name>
</gene>
<evidence type="ECO:0000313" key="3">
    <source>
        <dbReference type="Proteomes" id="UP001166004"/>
    </source>
</evidence>
<protein>
    <submittedName>
        <fullName evidence="2">Peptide/bleomycin uptake transporter</fullName>
    </submittedName>
</protein>
<dbReference type="Proteomes" id="UP001166004">
    <property type="component" value="Unassembled WGS sequence"/>
</dbReference>
<feature type="transmembrane region" description="Helical" evidence="1">
    <location>
        <begin position="12"/>
        <end position="29"/>
    </location>
</feature>
<dbReference type="Pfam" id="PF05992">
    <property type="entry name" value="SbmA_BacA"/>
    <property type="match status" value="1"/>
</dbReference>
<feature type="transmembrane region" description="Helical" evidence="1">
    <location>
        <begin position="136"/>
        <end position="161"/>
    </location>
</feature>
<comment type="caution">
    <text evidence="2">The sequence shown here is derived from an EMBL/GenBank/DDBJ whole genome shotgun (WGS) entry which is preliminary data.</text>
</comment>
<dbReference type="NCBIfam" id="NF009036">
    <property type="entry name" value="PRK12369.1"/>
    <property type="match status" value="1"/>
</dbReference>
<dbReference type="InterPro" id="IPR009248">
    <property type="entry name" value="SbmA_BacA"/>
</dbReference>
<keyword evidence="3" id="KW-1185">Reference proteome</keyword>
<dbReference type="RefSeq" id="WP_169036504.1">
    <property type="nucleotide sequence ID" value="NZ_LANA01000002.1"/>
</dbReference>
<accession>A0ABX1T1M8</accession>
<proteinExistence type="predicted"/>
<feature type="transmembrane region" description="Helical" evidence="1">
    <location>
        <begin position="61"/>
        <end position="91"/>
    </location>
</feature>
<reference evidence="2 3" key="1">
    <citation type="submission" date="2019-07" db="EMBL/GenBank/DDBJ databases">
        <title>SAR11 Genome Evolution.</title>
        <authorList>
            <person name="Giovannoni S."/>
        </authorList>
    </citation>
    <scope>NUCLEOTIDE SEQUENCE [LARGE SCALE GENOMIC DNA]</scope>
    <source>
        <strain evidence="2 3">HTCC9565</strain>
    </source>
</reference>
<name>A0ABX1T1M8_PELUQ</name>
<evidence type="ECO:0000256" key="1">
    <source>
        <dbReference type="SAM" id="Phobius"/>
    </source>
</evidence>
<sequence>MFKFFSQKKWFLWAWLGSFVILSSLWIQVKIDVKINEWFGVFYDMIQKALASPNAITINEYWASLASFITLAGMYIALYVAISFFTAHFLFRWRTAMVEWYHSVYDKARKIEGASQRVQEDTIKFTRIMESLGTSFIESVMVLIQFVPILLGLSLGIPIFFFGDWQYGLITGALIWTLGGTAFLIGLGWILRLVGVEYDLQKKEAAYRKILVVAEDDINVRPKTINELFDDVRSIHFLSYIRYLYFNVGRMAYLQANVLSAYVFLAPAIVAGVVTLGVMQQIIRAFGRVEGSMQYLLKAWPTIIELASVYKRLREFENVINSTESVDEKI</sequence>
<dbReference type="EMBL" id="LANA01000002">
    <property type="protein sequence ID" value="NMN68005.1"/>
    <property type="molecule type" value="Genomic_DNA"/>
</dbReference>
<keyword evidence="1" id="KW-0812">Transmembrane</keyword>
<feature type="transmembrane region" description="Helical" evidence="1">
    <location>
        <begin position="259"/>
        <end position="279"/>
    </location>
</feature>
<evidence type="ECO:0000313" key="2">
    <source>
        <dbReference type="EMBL" id="NMN68005.1"/>
    </source>
</evidence>
<organism evidence="2 3">
    <name type="scientific">Pelagibacter ubique</name>
    <dbReference type="NCBI Taxonomy" id="198252"/>
    <lineage>
        <taxon>Bacteria</taxon>
        <taxon>Pseudomonadati</taxon>
        <taxon>Pseudomonadota</taxon>
        <taxon>Alphaproteobacteria</taxon>
        <taxon>Candidatus Pelagibacterales</taxon>
        <taxon>Candidatus Pelagibacteraceae</taxon>
        <taxon>Candidatus Pelagibacter</taxon>
    </lineage>
</organism>
<keyword evidence="1" id="KW-1133">Transmembrane helix</keyword>
<keyword evidence="1" id="KW-0472">Membrane</keyword>